<gene>
    <name evidence="1" type="ordered locus">LOC_Os11g39969</name>
</gene>
<accession>Q2R191</accession>
<sequence length="10" mass="1207">MAAIYIEKRL</sequence>
<protein>
    <submittedName>
        <fullName evidence="1">Uncharacterized protein</fullName>
    </submittedName>
</protein>
<reference evidence="1" key="1">
    <citation type="journal article" date="2005" name="BMC Biol.">
        <title>The sequence of rice chromosomes 11 and 12, rich in disease resistance genes and recent gene duplications.</title>
        <authorList>
            <consortium name="The rice chromosomes 11 and 12 sequencing consortia"/>
        </authorList>
    </citation>
    <scope>NUCLEOTIDE SEQUENCE [LARGE SCALE GENOMIC DNA]</scope>
</reference>
<evidence type="ECO:0000313" key="1">
    <source>
        <dbReference type="EMBL" id="ABA94815.1"/>
    </source>
</evidence>
<dbReference type="EMBL" id="DP000010">
    <property type="protein sequence ID" value="ABA94815.1"/>
    <property type="molecule type" value="Genomic_DNA"/>
</dbReference>
<name>Q2R191_ORYSJ</name>
<organism evidence="1">
    <name type="scientific">Oryza sativa subsp. japonica</name>
    <name type="common">Rice</name>
    <dbReference type="NCBI Taxonomy" id="39947"/>
    <lineage>
        <taxon>Eukaryota</taxon>
        <taxon>Viridiplantae</taxon>
        <taxon>Streptophyta</taxon>
        <taxon>Embryophyta</taxon>
        <taxon>Tracheophyta</taxon>
        <taxon>Spermatophyta</taxon>
        <taxon>Magnoliopsida</taxon>
        <taxon>Liliopsida</taxon>
        <taxon>Poales</taxon>
        <taxon>Poaceae</taxon>
        <taxon>BOP clade</taxon>
        <taxon>Oryzoideae</taxon>
        <taxon>Oryzeae</taxon>
        <taxon>Oryzinae</taxon>
        <taxon>Oryza</taxon>
        <taxon>Oryza sativa</taxon>
    </lineage>
</organism>
<reference evidence="1" key="2">
    <citation type="submission" date="2005-04" db="EMBL/GenBank/DDBJ databases">
        <authorList>
            <person name="Buell C.R."/>
            <person name="Wing R.A."/>
            <person name="McCombie W.A."/>
            <person name="Ouyang S."/>
        </authorList>
    </citation>
    <scope>NUCLEOTIDE SEQUENCE</scope>
</reference>
<reference evidence="1" key="3">
    <citation type="submission" date="2006-01" db="EMBL/GenBank/DDBJ databases">
        <authorList>
            <person name="Buell R."/>
        </authorList>
    </citation>
    <scope>NUCLEOTIDE SEQUENCE</scope>
</reference>
<proteinExistence type="predicted"/>